<reference evidence="6 7" key="1">
    <citation type="journal article" date="2004" name="Extremophiles">
        <title>Halobacillus locisalis sp. nov., a halophilic bacterium isolated from a marine solar saltern of the Yellow Sea in Korea.</title>
        <authorList>
            <person name="Yoon J.H."/>
            <person name="Kang K.H."/>
            <person name="Oh T.K."/>
            <person name="Park Y.H."/>
        </authorList>
    </citation>
    <scope>NUCLEOTIDE SEQUENCE [LARGE SCALE GENOMIC DNA]</scope>
    <source>
        <strain evidence="6 7">KCTC 3788</strain>
    </source>
</reference>
<evidence type="ECO:0000313" key="7">
    <source>
        <dbReference type="Proteomes" id="UP000571017"/>
    </source>
</evidence>
<keyword evidence="7" id="KW-1185">Reference proteome</keyword>
<protein>
    <submittedName>
        <fullName evidence="6">Thermonuclease family protein</fullName>
    </submittedName>
</protein>
<keyword evidence="3" id="KW-0378">Hydrolase</keyword>
<feature type="compositionally biased region" description="Basic and acidic residues" evidence="4">
    <location>
        <begin position="26"/>
        <end position="39"/>
    </location>
</feature>
<dbReference type="EMBL" id="JACEFG010000005">
    <property type="protein sequence ID" value="MBA2176886.1"/>
    <property type="molecule type" value="Genomic_DNA"/>
</dbReference>
<dbReference type="SMART" id="SM00318">
    <property type="entry name" value="SNc"/>
    <property type="match status" value="1"/>
</dbReference>
<evidence type="ECO:0000313" key="6">
    <source>
        <dbReference type="EMBL" id="MBA2176886.1"/>
    </source>
</evidence>
<dbReference type="Pfam" id="PF00565">
    <property type="entry name" value="SNase"/>
    <property type="match status" value="1"/>
</dbReference>
<organism evidence="6 7">
    <name type="scientific">Halobacillus locisalis</name>
    <dbReference type="NCBI Taxonomy" id="220753"/>
    <lineage>
        <taxon>Bacteria</taxon>
        <taxon>Bacillati</taxon>
        <taxon>Bacillota</taxon>
        <taxon>Bacilli</taxon>
        <taxon>Bacillales</taxon>
        <taxon>Bacillaceae</taxon>
        <taxon>Halobacillus</taxon>
    </lineage>
</organism>
<evidence type="ECO:0000256" key="3">
    <source>
        <dbReference type="ARBA" id="ARBA00022801"/>
    </source>
</evidence>
<dbReference type="GO" id="GO:0016787">
    <property type="term" value="F:hydrolase activity"/>
    <property type="evidence" value="ECO:0007669"/>
    <property type="project" value="UniProtKB-KW"/>
</dbReference>
<dbReference type="PANTHER" id="PTHR12302">
    <property type="entry name" value="EBNA2 BINDING PROTEIN P100"/>
    <property type="match status" value="1"/>
</dbReference>
<dbReference type="GO" id="GO:0004519">
    <property type="term" value="F:endonuclease activity"/>
    <property type="evidence" value="ECO:0007669"/>
    <property type="project" value="UniProtKB-KW"/>
</dbReference>
<evidence type="ECO:0000256" key="2">
    <source>
        <dbReference type="ARBA" id="ARBA00022759"/>
    </source>
</evidence>
<name>A0A838D046_9BACI</name>
<dbReference type="Proteomes" id="UP000571017">
    <property type="component" value="Unassembled WGS sequence"/>
</dbReference>
<dbReference type="InterPro" id="IPR035437">
    <property type="entry name" value="SNase_OB-fold_sf"/>
</dbReference>
<dbReference type="AlphaFoldDB" id="A0A838D046"/>
<feature type="domain" description="TNase-like" evidence="5">
    <location>
        <begin position="51"/>
        <end position="187"/>
    </location>
</feature>
<evidence type="ECO:0000256" key="4">
    <source>
        <dbReference type="SAM" id="MobiDB-lite"/>
    </source>
</evidence>
<proteinExistence type="predicted"/>
<evidence type="ECO:0000259" key="5">
    <source>
        <dbReference type="PROSITE" id="PS50830"/>
    </source>
</evidence>
<feature type="region of interest" description="Disordered" evidence="4">
    <location>
        <begin position="26"/>
        <end position="49"/>
    </location>
</feature>
<dbReference type="InterPro" id="IPR016071">
    <property type="entry name" value="Staphylococal_nuclease_OB-fold"/>
</dbReference>
<keyword evidence="1" id="KW-0540">Nuclease</keyword>
<keyword evidence="2" id="KW-0255">Endonuclease</keyword>
<gene>
    <name evidence="6" type="ORF">H0266_18560</name>
</gene>
<evidence type="ECO:0000256" key="1">
    <source>
        <dbReference type="ARBA" id="ARBA00022722"/>
    </source>
</evidence>
<dbReference type="Gene3D" id="2.40.50.90">
    <property type="match status" value="1"/>
</dbReference>
<dbReference type="RefSeq" id="WP_181473947.1">
    <property type="nucleotide sequence ID" value="NZ_JACEFG010000005.1"/>
</dbReference>
<dbReference type="PROSITE" id="PS50830">
    <property type="entry name" value="TNASE_3"/>
    <property type="match status" value="1"/>
</dbReference>
<sequence>MRGIAVLLFVLFFSAVFVHFSELGKSESESDPEDNKETTLEEEQDDKEQIPGDRAVIKEIYDGDTILVEFEETKETEVVRMLLIDTPETAGKYKGQNQSFGIEAKEYLRRLLLKDYVVVVERGEKERDKYDRLLAHVWFQEENINKHMVSQGFARVAYVEEPNTKYADSFIKAEKKAKKEELRIWSDDDLVKQWGGDAP</sequence>
<accession>A0A838D046</accession>
<comment type="caution">
    <text evidence="6">The sequence shown here is derived from an EMBL/GenBank/DDBJ whole genome shotgun (WGS) entry which is preliminary data.</text>
</comment>
<dbReference type="PANTHER" id="PTHR12302:SF3">
    <property type="entry name" value="SERINE_THREONINE-PROTEIN KINASE 31"/>
    <property type="match status" value="1"/>
</dbReference>
<dbReference type="SUPFAM" id="SSF50199">
    <property type="entry name" value="Staphylococcal nuclease"/>
    <property type="match status" value="1"/>
</dbReference>